<dbReference type="Gene3D" id="3.30.450.330">
    <property type="match status" value="1"/>
</dbReference>
<dbReference type="GO" id="GO:0008658">
    <property type="term" value="F:penicillin binding"/>
    <property type="evidence" value="ECO:0007669"/>
    <property type="project" value="InterPro"/>
</dbReference>
<dbReference type="InterPro" id="IPR001460">
    <property type="entry name" value="PCN-bd_Tpept"/>
</dbReference>
<dbReference type="EMBL" id="CP031423">
    <property type="protein sequence ID" value="AZS36561.1"/>
    <property type="molecule type" value="Genomic_DNA"/>
</dbReference>
<dbReference type="GO" id="GO:0005886">
    <property type="term" value="C:plasma membrane"/>
    <property type="evidence" value="ECO:0007669"/>
    <property type="project" value="TreeGrafter"/>
</dbReference>
<evidence type="ECO:0000256" key="1">
    <source>
        <dbReference type="ARBA" id="ARBA00004370"/>
    </source>
</evidence>
<dbReference type="InterPro" id="IPR005311">
    <property type="entry name" value="PBP_dimer"/>
</dbReference>
<dbReference type="Pfam" id="PF00905">
    <property type="entry name" value="Transpeptidase"/>
    <property type="match status" value="1"/>
</dbReference>
<accession>A0A3Q9J0B1</accession>
<name>A0A3Q9J0B1_9MICO</name>
<dbReference type="Proteomes" id="UP000276888">
    <property type="component" value="Chromosome"/>
</dbReference>
<dbReference type="KEGG" id="mlv:CVS47_01168"/>
<comment type="subcellular location">
    <subcellularLocation>
        <location evidence="1">Membrane</location>
    </subcellularLocation>
</comment>
<dbReference type="InterPro" id="IPR012338">
    <property type="entry name" value="Beta-lactam/transpept-like"/>
</dbReference>
<evidence type="ECO:0000259" key="5">
    <source>
        <dbReference type="Pfam" id="PF00905"/>
    </source>
</evidence>
<organism evidence="7 8">
    <name type="scientific">Microbacterium lemovicicum</name>
    <dbReference type="NCBI Taxonomy" id="1072463"/>
    <lineage>
        <taxon>Bacteria</taxon>
        <taxon>Bacillati</taxon>
        <taxon>Actinomycetota</taxon>
        <taxon>Actinomycetes</taxon>
        <taxon>Micrococcales</taxon>
        <taxon>Microbacteriaceae</taxon>
        <taxon>Microbacterium</taxon>
    </lineage>
</organism>
<reference evidence="7 8" key="1">
    <citation type="submission" date="2018-08" db="EMBL/GenBank/DDBJ databases">
        <title>Microbacterium lemovicicum sp. nov., a bacterium isolated from a natural uranium-rich soil.</title>
        <authorList>
            <person name="ORTET P."/>
        </authorList>
    </citation>
    <scope>NUCLEOTIDE SEQUENCE [LARGE SCALE GENOMIC DNA]</scope>
    <source>
        <strain evidence="7 8">Viu22</strain>
    </source>
</reference>
<keyword evidence="4" id="KW-1133">Transmembrane helix</keyword>
<feature type="transmembrane region" description="Helical" evidence="4">
    <location>
        <begin position="12"/>
        <end position="32"/>
    </location>
</feature>
<dbReference type="Pfam" id="PF03717">
    <property type="entry name" value="PBP_dimer"/>
    <property type="match status" value="1"/>
</dbReference>
<dbReference type="InterPro" id="IPR050515">
    <property type="entry name" value="Beta-lactam/transpept"/>
</dbReference>
<gene>
    <name evidence="7" type="primary">pbpB</name>
    <name evidence="7" type="ORF">CVS47_01168</name>
</gene>
<dbReference type="GO" id="GO:0071555">
    <property type="term" value="P:cell wall organization"/>
    <property type="evidence" value="ECO:0007669"/>
    <property type="project" value="TreeGrafter"/>
</dbReference>
<evidence type="ECO:0000259" key="6">
    <source>
        <dbReference type="Pfam" id="PF03717"/>
    </source>
</evidence>
<evidence type="ECO:0000313" key="8">
    <source>
        <dbReference type="Proteomes" id="UP000276888"/>
    </source>
</evidence>
<protein>
    <submittedName>
        <fullName evidence="7">Penicillin-binding protein PbpB</fullName>
    </submittedName>
</protein>
<feature type="domain" description="Penicillin-binding protein transpeptidase" evidence="5">
    <location>
        <begin position="265"/>
        <end position="566"/>
    </location>
</feature>
<evidence type="ECO:0000313" key="7">
    <source>
        <dbReference type="EMBL" id="AZS36561.1"/>
    </source>
</evidence>
<dbReference type="AlphaFoldDB" id="A0A3Q9J0B1"/>
<dbReference type="PANTHER" id="PTHR30627">
    <property type="entry name" value="PEPTIDOGLYCAN D,D-TRANSPEPTIDASE"/>
    <property type="match status" value="1"/>
</dbReference>
<dbReference type="SUPFAM" id="SSF56601">
    <property type="entry name" value="beta-lactamase/transpeptidase-like"/>
    <property type="match status" value="1"/>
</dbReference>
<dbReference type="SUPFAM" id="SSF56519">
    <property type="entry name" value="Penicillin binding protein dimerisation domain"/>
    <property type="match status" value="1"/>
</dbReference>
<feature type="domain" description="Penicillin-binding protein dimerisation" evidence="6">
    <location>
        <begin position="59"/>
        <end position="222"/>
    </location>
</feature>
<dbReference type="RefSeq" id="WP_127095241.1">
    <property type="nucleotide sequence ID" value="NZ_CP031423.1"/>
</dbReference>
<keyword evidence="3 4" id="KW-0472">Membrane</keyword>
<dbReference type="PANTHER" id="PTHR30627:SF1">
    <property type="entry name" value="PEPTIDOGLYCAN D,D-TRANSPEPTIDASE FTSI"/>
    <property type="match status" value="1"/>
</dbReference>
<evidence type="ECO:0000256" key="4">
    <source>
        <dbReference type="SAM" id="Phobius"/>
    </source>
</evidence>
<keyword evidence="8" id="KW-1185">Reference proteome</keyword>
<evidence type="ECO:0000256" key="3">
    <source>
        <dbReference type="ARBA" id="ARBA00023136"/>
    </source>
</evidence>
<evidence type="ECO:0000256" key="2">
    <source>
        <dbReference type="ARBA" id="ARBA00007171"/>
    </source>
</evidence>
<sequence>MTTRATRSPRRRTVTALFIVLVVLVAFIVRLVDIQVVNADEHVEDSIALGLGNSHTLWGTRGEIVDESGQELAGSILLYDAQLSPLNVKNFQRTDADGTKLTVPVADTAAKIASVTGQTAEEVTAIVEDALAADPDSQYASLKKGISTEMYRQLVDLKLPFIYFTPHPARTYPDGAVAGNLVGFMGSDGEALGGIEKTQDACLAASDGLQKFQQGKDGVVIPGTEVTDPAIDGGTLQLTINKDLNWYLQQLAAEQGQDMGAQRATITVVEVKTGKIRAAAEWPAMDPNNVSASDPADRYSHIFTDTFEPGSTFKSLTAAALIDGAGQTPASTVMAPDQVTFANGARVRDGHPHADLDYTLTGVLIDSSNVGISTFSERMSTQARYDYLKNFGIGQGSAVDYEGQATGTLYPADEWGAQTAYNTTFGQAVTTTVPELMGAYAAIANDGTRMPLSLVESCTKPDGTVVTPDLPDPVQVISPESSKQMREMLENVATQANYGQEIGVPGYRIAVKTGTGEKSDGKGGYKAGLYFTTMIGFVPADDPQYLVAVTLDEPTVVRSSTANASAFQKAITQVVKTYRVMPATSEGPQLPAFG</sequence>
<dbReference type="OrthoDB" id="9789078at2"/>
<dbReference type="Gene3D" id="3.90.1310.10">
    <property type="entry name" value="Penicillin-binding protein 2a (Domain 2)"/>
    <property type="match status" value="1"/>
</dbReference>
<keyword evidence="4" id="KW-0812">Transmembrane</keyword>
<proteinExistence type="inferred from homology"/>
<dbReference type="Gene3D" id="3.40.710.10">
    <property type="entry name" value="DD-peptidase/beta-lactamase superfamily"/>
    <property type="match status" value="1"/>
</dbReference>
<dbReference type="InterPro" id="IPR036138">
    <property type="entry name" value="PBP_dimer_sf"/>
</dbReference>
<comment type="similarity">
    <text evidence="2">Belongs to the transpeptidase family.</text>
</comment>